<evidence type="ECO:0000256" key="3">
    <source>
        <dbReference type="ARBA" id="ARBA00022729"/>
    </source>
</evidence>
<feature type="chain" id="PRO_5014206999" description="Hydrophobin" evidence="5">
    <location>
        <begin position="19"/>
        <end position="163"/>
    </location>
</feature>
<name>A0A2J5HW21_9EURO</name>
<keyword evidence="4 5" id="KW-1015">Disulfide bond</keyword>
<keyword evidence="7" id="KW-1185">Reference proteome</keyword>
<dbReference type="GO" id="GO:0005199">
    <property type="term" value="F:structural constituent of cell wall"/>
    <property type="evidence" value="ECO:0007669"/>
    <property type="project" value="InterPro"/>
</dbReference>
<gene>
    <name evidence="6" type="ORF">BDW42DRAFT_168674</name>
</gene>
<reference evidence="7" key="1">
    <citation type="submission" date="2017-12" db="EMBL/GenBank/DDBJ databases">
        <authorList>
            <consortium name="DOE Joint Genome Institute"/>
            <person name="Mondo S.J."/>
            <person name="Kjaerbolling I."/>
            <person name="Vesth T.C."/>
            <person name="Frisvad J.C."/>
            <person name="Nybo J.L."/>
            <person name="Theobald S."/>
            <person name="Kuo A."/>
            <person name="Bowyer P."/>
            <person name="Matsuda Y."/>
            <person name="Lyhne E.K."/>
            <person name="Kogle M.E."/>
            <person name="Clum A."/>
            <person name="Lipzen A."/>
            <person name="Salamov A."/>
            <person name="Ngan C.Y."/>
            <person name="Daum C."/>
            <person name="Chiniquy J."/>
            <person name="Barry K."/>
            <person name="LaButti K."/>
            <person name="Haridas S."/>
            <person name="Simmons B.A."/>
            <person name="Magnuson J.K."/>
            <person name="Mortensen U.H."/>
            <person name="Larsen T.O."/>
            <person name="Grigoriev I.V."/>
            <person name="Baker S.E."/>
            <person name="Andersen M.R."/>
            <person name="Nordberg H.P."/>
            <person name="Cantor M.N."/>
            <person name="Hua S.X."/>
        </authorList>
    </citation>
    <scope>NUCLEOTIDE SEQUENCE [LARGE SCALE GENOMIC DNA]</scope>
    <source>
        <strain evidence="7">IBT 19404</strain>
    </source>
</reference>
<keyword evidence="2 5" id="KW-0964">Secreted</keyword>
<dbReference type="Pfam" id="PF01185">
    <property type="entry name" value="Hydrophobin"/>
    <property type="match status" value="1"/>
</dbReference>
<dbReference type="OrthoDB" id="4225815at2759"/>
<evidence type="ECO:0000313" key="6">
    <source>
        <dbReference type="EMBL" id="PLN81605.1"/>
    </source>
</evidence>
<comment type="similarity">
    <text evidence="1 5">Belongs to the fungal hydrophobin family.</text>
</comment>
<proteinExistence type="inferred from homology"/>
<dbReference type="SMART" id="SM00075">
    <property type="entry name" value="HYDRO"/>
    <property type="match status" value="1"/>
</dbReference>
<evidence type="ECO:0000256" key="2">
    <source>
        <dbReference type="ARBA" id="ARBA00022525"/>
    </source>
</evidence>
<protein>
    <recommendedName>
        <fullName evidence="5">Hydrophobin</fullName>
    </recommendedName>
</protein>
<feature type="signal peptide" evidence="5">
    <location>
        <begin position="1"/>
        <end position="18"/>
    </location>
</feature>
<evidence type="ECO:0000256" key="4">
    <source>
        <dbReference type="ARBA" id="ARBA00023157"/>
    </source>
</evidence>
<dbReference type="AlphaFoldDB" id="A0A2J5HW21"/>
<accession>A0A2J5HW21</accession>
<sequence>MKFTIASGLALLAATAAALPQRQEFNDDINNGNGVDNKGNSQVRFPVPDDLTVEQASAKCGDKAQLSCCNKATYTGDSTEVNDGLLSGALSDLIGGGSGSSGLGLFDQCSKLPIEIPIIAIGLQDMLNQKCKQNIACCQDSPADASESVIGLALPCIALGSIL</sequence>
<dbReference type="PROSITE" id="PS00956">
    <property type="entry name" value="HYDROPHOBIN"/>
    <property type="match status" value="1"/>
</dbReference>
<dbReference type="GO" id="GO:0009277">
    <property type="term" value="C:fungal-type cell wall"/>
    <property type="evidence" value="ECO:0007669"/>
    <property type="project" value="InterPro"/>
</dbReference>
<organism evidence="6 7">
    <name type="scientific">Aspergillus taichungensis</name>
    <dbReference type="NCBI Taxonomy" id="482145"/>
    <lineage>
        <taxon>Eukaryota</taxon>
        <taxon>Fungi</taxon>
        <taxon>Dikarya</taxon>
        <taxon>Ascomycota</taxon>
        <taxon>Pezizomycotina</taxon>
        <taxon>Eurotiomycetes</taxon>
        <taxon>Eurotiomycetidae</taxon>
        <taxon>Eurotiales</taxon>
        <taxon>Aspergillaceae</taxon>
        <taxon>Aspergillus</taxon>
        <taxon>Aspergillus subgen. Circumdati</taxon>
    </lineage>
</organism>
<evidence type="ECO:0000313" key="7">
    <source>
        <dbReference type="Proteomes" id="UP000235023"/>
    </source>
</evidence>
<comment type="subcellular location">
    <subcellularLocation>
        <location evidence="5">Secreted</location>
        <location evidence="5">Cell wall</location>
    </subcellularLocation>
</comment>
<dbReference type="InterPro" id="IPR019778">
    <property type="entry name" value="Class_I_Hydrophobin_CS"/>
</dbReference>
<dbReference type="EMBL" id="KZ559535">
    <property type="protein sequence ID" value="PLN81605.1"/>
    <property type="molecule type" value="Genomic_DNA"/>
</dbReference>
<dbReference type="Proteomes" id="UP000235023">
    <property type="component" value="Unassembled WGS sequence"/>
</dbReference>
<evidence type="ECO:0000256" key="1">
    <source>
        <dbReference type="ARBA" id="ARBA00010446"/>
    </source>
</evidence>
<keyword evidence="3 5" id="KW-0732">Signal</keyword>
<evidence type="ECO:0000256" key="5">
    <source>
        <dbReference type="RuleBase" id="RU365009"/>
    </source>
</evidence>
<dbReference type="InterPro" id="IPR001338">
    <property type="entry name" value="Class_I_Hydrophobin"/>
</dbReference>
<keyword evidence="5" id="KW-0134">Cell wall</keyword>